<proteinExistence type="predicted"/>
<dbReference type="PANTHER" id="PTHR43798">
    <property type="entry name" value="MONOACYLGLYCEROL LIPASE"/>
    <property type="match status" value="1"/>
</dbReference>
<feature type="domain" description="AB hydrolase-1" evidence="2">
    <location>
        <begin position="22"/>
        <end position="267"/>
    </location>
</feature>
<comment type="caution">
    <text evidence="3">The sequence shown here is derived from an EMBL/GenBank/DDBJ whole genome shotgun (WGS) entry which is preliminary data.</text>
</comment>
<evidence type="ECO:0000259" key="2">
    <source>
        <dbReference type="Pfam" id="PF00561"/>
    </source>
</evidence>
<dbReference type="InterPro" id="IPR050266">
    <property type="entry name" value="AB_hydrolase_sf"/>
</dbReference>
<gene>
    <name evidence="3" type="ORF">HNR67_004079</name>
</gene>
<dbReference type="InterPro" id="IPR029058">
    <property type="entry name" value="AB_hydrolase_fold"/>
</dbReference>
<keyword evidence="1" id="KW-0378">Hydrolase</keyword>
<dbReference type="RefSeq" id="WP_185003842.1">
    <property type="nucleotide sequence ID" value="NZ_BAAAUI010000027.1"/>
</dbReference>
<dbReference type="SUPFAM" id="SSF53474">
    <property type="entry name" value="alpha/beta-Hydrolases"/>
    <property type="match status" value="1"/>
</dbReference>
<reference evidence="3 4" key="1">
    <citation type="submission" date="2020-08" db="EMBL/GenBank/DDBJ databases">
        <title>Sequencing the genomes of 1000 actinobacteria strains.</title>
        <authorList>
            <person name="Klenk H.-P."/>
        </authorList>
    </citation>
    <scope>NUCLEOTIDE SEQUENCE [LARGE SCALE GENOMIC DNA]</scope>
    <source>
        <strain evidence="3 4">DSM 44230</strain>
    </source>
</reference>
<keyword evidence="4" id="KW-1185">Reference proteome</keyword>
<dbReference type="PRINTS" id="PR00111">
    <property type="entry name" value="ABHYDROLASE"/>
</dbReference>
<sequence length="281" mass="30013">MPTFLAPDGTKLTYHVEGTGAPLICLPGGPMVASGYLGDLAGLTAHRTLIRLDLRGTGESAIPADLATYRCDRQVADVEALRVHLGLDRIDVLAHSAGGDLTLSYAGAYPERISSLVLLNARARAVGIEFPQSDRDEAIALRVDEPWYPAAIAALAKIRAGEASPELWDKLQPFTYRRWNADSRADAEYCAAHRNVEAAAAYPGEGAFDPEATRAGLARLSAPVLLVSGSLDSGPRPKVVESMVPLFGNATHVELPQVAHIPWLDNPEAFRATVIPFLTAS</sequence>
<organism evidence="3 4">
    <name type="scientific">Crossiella cryophila</name>
    <dbReference type="NCBI Taxonomy" id="43355"/>
    <lineage>
        <taxon>Bacteria</taxon>
        <taxon>Bacillati</taxon>
        <taxon>Actinomycetota</taxon>
        <taxon>Actinomycetes</taxon>
        <taxon>Pseudonocardiales</taxon>
        <taxon>Pseudonocardiaceae</taxon>
        <taxon>Crossiella</taxon>
    </lineage>
</organism>
<dbReference type="Gene3D" id="3.40.50.1820">
    <property type="entry name" value="alpha/beta hydrolase"/>
    <property type="match status" value="1"/>
</dbReference>
<dbReference type="InterPro" id="IPR000073">
    <property type="entry name" value="AB_hydrolase_1"/>
</dbReference>
<name>A0A7W7FTA9_9PSEU</name>
<dbReference type="Pfam" id="PF00561">
    <property type="entry name" value="Abhydrolase_1"/>
    <property type="match status" value="1"/>
</dbReference>
<evidence type="ECO:0000313" key="3">
    <source>
        <dbReference type="EMBL" id="MBB4677961.1"/>
    </source>
</evidence>
<evidence type="ECO:0000256" key="1">
    <source>
        <dbReference type="ARBA" id="ARBA00022801"/>
    </source>
</evidence>
<dbReference type="GO" id="GO:0016020">
    <property type="term" value="C:membrane"/>
    <property type="evidence" value="ECO:0007669"/>
    <property type="project" value="TreeGrafter"/>
</dbReference>
<accession>A0A7W7FTA9</accession>
<protein>
    <submittedName>
        <fullName evidence="3">Pimeloyl-ACP methyl ester carboxylesterase</fullName>
    </submittedName>
</protein>
<dbReference type="Proteomes" id="UP000533598">
    <property type="component" value="Unassembled WGS sequence"/>
</dbReference>
<evidence type="ECO:0000313" key="4">
    <source>
        <dbReference type="Proteomes" id="UP000533598"/>
    </source>
</evidence>
<dbReference type="PANTHER" id="PTHR43798:SF31">
    <property type="entry name" value="AB HYDROLASE SUPERFAMILY PROTEIN YCLE"/>
    <property type="match status" value="1"/>
</dbReference>
<dbReference type="AlphaFoldDB" id="A0A7W7FTA9"/>
<dbReference type="EMBL" id="JACHMH010000001">
    <property type="protein sequence ID" value="MBB4677961.1"/>
    <property type="molecule type" value="Genomic_DNA"/>
</dbReference>
<dbReference type="GO" id="GO:0016787">
    <property type="term" value="F:hydrolase activity"/>
    <property type="evidence" value="ECO:0007669"/>
    <property type="project" value="UniProtKB-KW"/>
</dbReference>